<organism evidence="9 10">
    <name type="scientific">Paragonimus heterotremus</name>
    <dbReference type="NCBI Taxonomy" id="100268"/>
    <lineage>
        <taxon>Eukaryota</taxon>
        <taxon>Metazoa</taxon>
        <taxon>Spiralia</taxon>
        <taxon>Lophotrochozoa</taxon>
        <taxon>Platyhelminthes</taxon>
        <taxon>Trematoda</taxon>
        <taxon>Digenea</taxon>
        <taxon>Plagiorchiida</taxon>
        <taxon>Troglotremata</taxon>
        <taxon>Troglotrematidae</taxon>
        <taxon>Paragonimus</taxon>
    </lineage>
</organism>
<dbReference type="InterPro" id="IPR032384">
    <property type="entry name" value="Kif23_Arf-bd"/>
</dbReference>
<dbReference type="GO" id="GO:0008017">
    <property type="term" value="F:microtubule binding"/>
    <property type="evidence" value="ECO:0007669"/>
    <property type="project" value="InterPro"/>
</dbReference>
<evidence type="ECO:0000256" key="5">
    <source>
        <dbReference type="PROSITE-ProRule" id="PRU00283"/>
    </source>
</evidence>
<feature type="region of interest" description="Disordered" evidence="7">
    <location>
        <begin position="845"/>
        <end position="929"/>
    </location>
</feature>
<evidence type="ECO:0000256" key="7">
    <source>
        <dbReference type="SAM" id="MobiDB-lite"/>
    </source>
</evidence>
<name>A0A8J4TMI6_9TREM</name>
<dbReference type="GO" id="GO:0016887">
    <property type="term" value="F:ATP hydrolysis activity"/>
    <property type="evidence" value="ECO:0007669"/>
    <property type="project" value="TreeGrafter"/>
</dbReference>
<sequence>MRVFMYDMGHLKLSTMRTPRPRKGKSTPELQAVQVFCRIKPNHTGLPCCVEVVDENTLKTFGTRAGAHKETLHTFTAVYGEDVAQNVVFENVALPLLSELFDGKNGLLLTYGTTGSGKTYAMQGNSKESGILPLALDVIFNSLGNRQTKKYVVKPDGMNGFNIQSESDAIMDRHRLDYQQRLRLPRADVPLTSTAKSRTSIVVDVPPEALYAVFISLVEVYNNNIFDLLSESSDLNGKAPTSHVLREDAQRNIYVSGCVEVEVKSVEDALRIFSTGQKRRRVGQTALNSESSRSHCIFTIRLVRTGYDEKYDEAIEDKNLLVTSQLCLVDLAGSERATRAGTQGDRLREASSINNSLMNLRKCIESLREIQMLKQNQLGLATPGGTNRVVPYRDTRLTHLFKSYFEGNGRVVILVCIRQSIEDYEETIHVLKFAEASQEVSTFRTPVLPARSPAPSHLRPHYMQPIRNSGRSADSSDTTMSLLNSEEQMNSLLVELNAYGTEIEQCLSRLLDDNYGPEPNIDSENVSQLIKYLQSTESDHYSDEFDQDSAPEQDRHQKTAVFYKAPHLWKIDLEPLRALVTHRMECRQRAHSALERDLTAFRAYLVDFANVESPQPNSQLAGADLSERTKLEARIRKLEGQALEHASAAKRERLDRLRQVEEYRVEIERLRAELGKLSNGPSLSSRKNSGGNRLRPSLSHTNIVSVLSRQWESRLAERQDENQVIKSDSKGRQPITSSVNRRVAPFNPRHRRSRSVGGDGSRWLEHQESSSAPLGTVLTPKLKNRKSVTRLELKDTLKASNYLLHHQEAADDGSVETKLYKGSIIPTAGGGSAVIFDDVEELRQTSPLTNKHNSIVQDSTPASKGNSQRSPSQHGQRRSEKRRHSSPRRQQSSLSSTTTNTSEESVKTTSSSNYRPISPPGPAPILGNHLGSDVIRDRCNVGFTSAGGMGSNTLFTGPTLRKRSKV</sequence>
<dbReference type="PROSITE" id="PS00411">
    <property type="entry name" value="KINESIN_MOTOR_1"/>
    <property type="match status" value="1"/>
</dbReference>
<protein>
    <recommendedName>
        <fullName evidence="6">Kinesin-like protein</fullName>
    </recommendedName>
</protein>
<evidence type="ECO:0000256" key="2">
    <source>
        <dbReference type="ARBA" id="ARBA00022741"/>
    </source>
</evidence>
<evidence type="ECO:0000313" key="10">
    <source>
        <dbReference type="Proteomes" id="UP000748531"/>
    </source>
</evidence>
<feature type="compositionally biased region" description="Basic and acidic residues" evidence="7">
    <location>
        <begin position="719"/>
        <end position="731"/>
    </location>
</feature>
<gene>
    <name evidence="9" type="ORF">PHET_01723</name>
</gene>
<dbReference type="GO" id="GO:0005634">
    <property type="term" value="C:nucleus"/>
    <property type="evidence" value="ECO:0007669"/>
    <property type="project" value="TreeGrafter"/>
</dbReference>
<dbReference type="PANTHER" id="PTHR24115">
    <property type="entry name" value="KINESIN-RELATED"/>
    <property type="match status" value="1"/>
</dbReference>
<dbReference type="InterPro" id="IPR038105">
    <property type="entry name" value="Kif23_Arf-bd_sf"/>
</dbReference>
<evidence type="ECO:0000256" key="3">
    <source>
        <dbReference type="ARBA" id="ARBA00022840"/>
    </source>
</evidence>
<comment type="similarity">
    <text evidence="5 6">Belongs to the TRAFAC class myosin-kinesin ATPase superfamily. Kinesin family.</text>
</comment>
<keyword evidence="4" id="KW-0206">Cytoskeleton</keyword>
<dbReference type="InterPro" id="IPR027417">
    <property type="entry name" value="P-loop_NTPase"/>
</dbReference>
<comment type="subcellular location">
    <subcellularLocation>
        <location evidence="1">Cytoplasm</location>
        <location evidence="1">Cytoskeleton</location>
    </subcellularLocation>
</comment>
<dbReference type="PANTHER" id="PTHR24115:SF600">
    <property type="entry name" value="KINESIN-LIKE PROTEIN KIF23"/>
    <property type="match status" value="1"/>
</dbReference>
<proteinExistence type="inferred from homology"/>
<dbReference type="SMART" id="SM00129">
    <property type="entry name" value="KISc"/>
    <property type="match status" value="1"/>
</dbReference>
<dbReference type="InterPro" id="IPR019821">
    <property type="entry name" value="Kinesin_motor_CS"/>
</dbReference>
<feature type="domain" description="Kinesin motor" evidence="8">
    <location>
        <begin position="32"/>
        <end position="440"/>
    </location>
</feature>
<keyword evidence="2 5" id="KW-0547">Nucleotide-binding</keyword>
<keyword evidence="5 6" id="KW-0505">Motor protein</keyword>
<dbReference type="PROSITE" id="PS50067">
    <property type="entry name" value="KINESIN_MOTOR_2"/>
    <property type="match status" value="1"/>
</dbReference>
<dbReference type="Proteomes" id="UP000748531">
    <property type="component" value="Unassembled WGS sequence"/>
</dbReference>
<evidence type="ECO:0000256" key="6">
    <source>
        <dbReference type="RuleBase" id="RU000394"/>
    </source>
</evidence>
<feature type="compositionally biased region" description="Polar residues" evidence="7">
    <location>
        <begin position="845"/>
        <end position="874"/>
    </location>
</feature>
<keyword evidence="4" id="KW-0963">Cytoplasm</keyword>
<feature type="compositionally biased region" description="Polar residues" evidence="7">
    <location>
        <begin position="679"/>
        <end position="691"/>
    </location>
</feature>
<dbReference type="OrthoDB" id="2403182at2759"/>
<keyword evidence="3 5" id="KW-0067">ATP-binding</keyword>
<dbReference type="GO" id="GO:0005874">
    <property type="term" value="C:microtubule"/>
    <property type="evidence" value="ECO:0007669"/>
    <property type="project" value="UniProtKB-KW"/>
</dbReference>
<dbReference type="InterPro" id="IPR027640">
    <property type="entry name" value="Kinesin-like_fam"/>
</dbReference>
<feature type="compositionally biased region" description="Polar residues" evidence="7">
    <location>
        <begin position="466"/>
        <end position="479"/>
    </location>
</feature>
<feature type="binding site" evidence="5">
    <location>
        <begin position="112"/>
        <end position="119"/>
    </location>
    <ligand>
        <name>ATP</name>
        <dbReference type="ChEBI" id="CHEBI:30616"/>
    </ligand>
</feature>
<dbReference type="AlphaFoldDB" id="A0A8J4TMI6"/>
<dbReference type="GO" id="GO:0007018">
    <property type="term" value="P:microtubule-based movement"/>
    <property type="evidence" value="ECO:0007669"/>
    <property type="project" value="InterPro"/>
</dbReference>
<dbReference type="PRINTS" id="PR00380">
    <property type="entry name" value="KINESINHEAVY"/>
</dbReference>
<feature type="region of interest" description="Disordered" evidence="7">
    <location>
        <begin position="451"/>
        <end position="479"/>
    </location>
</feature>
<accession>A0A8J4TMI6</accession>
<dbReference type="InterPro" id="IPR001752">
    <property type="entry name" value="Kinesin_motor_dom"/>
</dbReference>
<dbReference type="Gene3D" id="2.60.40.4330">
    <property type="entry name" value="Kinesin-like protein Kif23, Arf6-interacting domain"/>
    <property type="match status" value="1"/>
</dbReference>
<keyword evidence="6" id="KW-0493">Microtubule</keyword>
<feature type="compositionally biased region" description="Basic residues" evidence="7">
    <location>
        <begin position="875"/>
        <end position="887"/>
    </location>
</feature>
<keyword evidence="10" id="KW-1185">Reference proteome</keyword>
<evidence type="ECO:0000256" key="4">
    <source>
        <dbReference type="ARBA" id="ARBA00023212"/>
    </source>
</evidence>
<evidence type="ECO:0000259" key="8">
    <source>
        <dbReference type="PROSITE" id="PS50067"/>
    </source>
</evidence>
<dbReference type="GO" id="GO:0003777">
    <property type="term" value="F:microtubule motor activity"/>
    <property type="evidence" value="ECO:0007669"/>
    <property type="project" value="InterPro"/>
</dbReference>
<dbReference type="GO" id="GO:0005524">
    <property type="term" value="F:ATP binding"/>
    <property type="evidence" value="ECO:0007669"/>
    <property type="project" value="UniProtKB-UniRule"/>
</dbReference>
<feature type="compositionally biased region" description="Low complexity" evidence="7">
    <location>
        <begin position="888"/>
        <end position="913"/>
    </location>
</feature>
<dbReference type="Pfam" id="PF16540">
    <property type="entry name" value="MKLP1_Arf_bdg"/>
    <property type="match status" value="1"/>
</dbReference>
<dbReference type="Pfam" id="PF00225">
    <property type="entry name" value="Kinesin"/>
    <property type="match status" value="1"/>
</dbReference>
<dbReference type="GO" id="GO:0005871">
    <property type="term" value="C:kinesin complex"/>
    <property type="evidence" value="ECO:0007669"/>
    <property type="project" value="TreeGrafter"/>
</dbReference>
<feature type="region of interest" description="Disordered" evidence="7">
    <location>
        <begin position="677"/>
        <end position="697"/>
    </location>
</feature>
<dbReference type="Gene3D" id="3.40.850.10">
    <property type="entry name" value="Kinesin motor domain"/>
    <property type="match status" value="1"/>
</dbReference>
<feature type="region of interest" description="Disordered" evidence="7">
    <location>
        <begin position="719"/>
        <end position="781"/>
    </location>
</feature>
<dbReference type="GO" id="GO:0051256">
    <property type="term" value="P:mitotic spindle midzone assembly"/>
    <property type="evidence" value="ECO:0007669"/>
    <property type="project" value="TreeGrafter"/>
</dbReference>
<evidence type="ECO:0000256" key="1">
    <source>
        <dbReference type="ARBA" id="ARBA00004245"/>
    </source>
</evidence>
<comment type="caution">
    <text evidence="9">The sequence shown here is derived from an EMBL/GenBank/DDBJ whole genome shotgun (WGS) entry which is preliminary data.</text>
</comment>
<reference evidence="9" key="1">
    <citation type="submission" date="2019-05" db="EMBL/GenBank/DDBJ databases">
        <title>Annotation for the trematode Paragonimus heterotremus.</title>
        <authorList>
            <person name="Choi Y.-J."/>
        </authorList>
    </citation>
    <scope>NUCLEOTIDE SEQUENCE</scope>
    <source>
        <strain evidence="9">LC</strain>
    </source>
</reference>
<dbReference type="SUPFAM" id="SSF52540">
    <property type="entry name" value="P-loop containing nucleoside triphosphate hydrolases"/>
    <property type="match status" value="1"/>
</dbReference>
<dbReference type="EMBL" id="LUCH01000569">
    <property type="protein sequence ID" value="KAF5404821.1"/>
    <property type="molecule type" value="Genomic_DNA"/>
</dbReference>
<dbReference type="InterPro" id="IPR036961">
    <property type="entry name" value="Kinesin_motor_dom_sf"/>
</dbReference>
<evidence type="ECO:0000313" key="9">
    <source>
        <dbReference type="EMBL" id="KAF5404821.1"/>
    </source>
</evidence>